<dbReference type="PRINTS" id="PR01490">
    <property type="entry name" value="RTXTOXIND"/>
</dbReference>
<keyword evidence="2" id="KW-1133">Transmembrane helix</keyword>
<feature type="domain" description="AprE-like beta-barrel" evidence="3">
    <location>
        <begin position="299"/>
        <end position="393"/>
    </location>
</feature>
<proteinExistence type="predicted"/>
<dbReference type="Gene3D" id="2.40.50.100">
    <property type="match status" value="1"/>
</dbReference>
<feature type="transmembrane region" description="Helical" evidence="2">
    <location>
        <begin position="27"/>
        <end position="49"/>
    </location>
</feature>
<name>A0ABS1SU54_9GAMM</name>
<sequence>MKALFRQEAVAAQKQRLHGDVSLAQPFSVYTSAFTLLVIVSSILIFLSFSHYARKETVRGYLVPDKGLIKTYANRTGSVETLHVSEGDTIKKGSPLATIVLNRSMLSGEELSESLISELNQQLLLLDTEQEVNSALLMKDIRRLEASINDSRHALLISRSLASLLTDKLELQLKQQTQHQALLDDGFLSTQDYQKQMEKLIIVRQEIQNAKAKQVQIKSQLNAAQSELEILPNQYALKDSDIKRQRSEVRRQIDETENNYRYVLRAAEDGTVTSIQVVEGEFIITNRPLMSLIPKGAELVAELLLPTRSAGFVKLGDEARLRFDAFPYQRFGFLKSQVSRVDNALLLDGEAKLPIALSEPVYRIRTQLSKQDMLAYGDKFPLKSGMLLEADIVLDRRSLLDWLLDPIYSLRGRVG</sequence>
<dbReference type="InterPro" id="IPR050739">
    <property type="entry name" value="MFP"/>
</dbReference>
<evidence type="ECO:0000313" key="4">
    <source>
        <dbReference type="EMBL" id="MBL4912076.1"/>
    </source>
</evidence>
<gene>
    <name evidence="4" type="ORF">JMA39_02840</name>
</gene>
<dbReference type="Pfam" id="PF26002">
    <property type="entry name" value="Beta-barrel_AprE"/>
    <property type="match status" value="1"/>
</dbReference>
<feature type="coiled-coil region" evidence="1">
    <location>
        <begin position="193"/>
        <end position="259"/>
    </location>
</feature>
<dbReference type="InterPro" id="IPR058982">
    <property type="entry name" value="Beta-barrel_AprE"/>
</dbReference>
<keyword evidence="1" id="KW-0175">Coiled coil</keyword>
<dbReference type="PANTHER" id="PTHR30386:SF28">
    <property type="entry name" value="EXPORTED PROTEIN"/>
    <property type="match status" value="1"/>
</dbReference>
<evidence type="ECO:0000256" key="1">
    <source>
        <dbReference type="SAM" id="Coils"/>
    </source>
</evidence>
<dbReference type="EMBL" id="JAESVD010000001">
    <property type="protein sequence ID" value="MBL4912076.1"/>
    <property type="molecule type" value="Genomic_DNA"/>
</dbReference>
<protein>
    <submittedName>
        <fullName evidence="4">HlyD family efflux transporter periplasmic adaptor subunit</fullName>
    </submittedName>
</protein>
<comment type="caution">
    <text evidence="4">The sequence shown here is derived from an EMBL/GenBank/DDBJ whole genome shotgun (WGS) entry which is preliminary data.</text>
</comment>
<dbReference type="PANTHER" id="PTHR30386">
    <property type="entry name" value="MEMBRANE FUSION SUBUNIT OF EMRAB-TOLC MULTIDRUG EFFLUX PUMP"/>
    <property type="match status" value="1"/>
</dbReference>
<accession>A0ABS1SU54</accession>
<keyword evidence="5" id="KW-1185">Reference proteome</keyword>
<dbReference type="RefSeq" id="WP_202720301.1">
    <property type="nucleotide sequence ID" value="NZ_BPEX01000018.1"/>
</dbReference>
<keyword evidence="2" id="KW-0812">Transmembrane</keyword>
<evidence type="ECO:0000313" key="5">
    <source>
        <dbReference type="Proteomes" id="UP000604898"/>
    </source>
</evidence>
<organism evidence="4 5">
    <name type="scientific">Shewanella schlegeliana</name>
    <dbReference type="NCBI Taxonomy" id="190308"/>
    <lineage>
        <taxon>Bacteria</taxon>
        <taxon>Pseudomonadati</taxon>
        <taxon>Pseudomonadota</taxon>
        <taxon>Gammaproteobacteria</taxon>
        <taxon>Alteromonadales</taxon>
        <taxon>Shewanellaceae</taxon>
        <taxon>Shewanella</taxon>
    </lineage>
</organism>
<dbReference type="Proteomes" id="UP000604898">
    <property type="component" value="Unassembled WGS sequence"/>
</dbReference>
<reference evidence="4 5" key="1">
    <citation type="submission" date="2021-01" db="EMBL/GenBank/DDBJ databases">
        <title>Genome sequence of Shewanella schlegeliana JCM 11561.</title>
        <authorList>
            <person name="Zhang H."/>
            <person name="Li C."/>
        </authorList>
    </citation>
    <scope>NUCLEOTIDE SEQUENCE [LARGE SCALE GENOMIC DNA]</scope>
    <source>
        <strain evidence="4 5">JCM 11561</strain>
    </source>
</reference>
<keyword evidence="2" id="KW-0472">Membrane</keyword>
<evidence type="ECO:0000259" key="3">
    <source>
        <dbReference type="Pfam" id="PF26002"/>
    </source>
</evidence>
<evidence type="ECO:0000256" key="2">
    <source>
        <dbReference type="SAM" id="Phobius"/>
    </source>
</evidence>